<reference evidence="1 2" key="1">
    <citation type="journal article" date="2014" name="Int. J. Syst. Evol. Microbiol.">
        <title>Complete genome sequence of Corynebacterium casei LMG S-19264T (=DSM 44701T), isolated from a smear-ripened cheese.</title>
        <authorList>
            <consortium name="US DOE Joint Genome Institute (JGI-PGF)"/>
            <person name="Walter F."/>
            <person name="Albersmeier A."/>
            <person name="Kalinowski J."/>
            <person name="Ruckert C."/>
        </authorList>
    </citation>
    <scope>NUCLEOTIDE SEQUENCE [LARGE SCALE GENOMIC DNA]</scope>
    <source>
        <strain evidence="1 2">NBRC 112289</strain>
    </source>
</reference>
<proteinExistence type="predicted"/>
<evidence type="ECO:0000313" key="2">
    <source>
        <dbReference type="Proteomes" id="UP001157160"/>
    </source>
</evidence>
<keyword evidence="2" id="KW-1185">Reference proteome</keyword>
<dbReference type="AlphaFoldDB" id="A0AA37UQ21"/>
<name>A0AA37UQ21_9MICO</name>
<dbReference type="EMBL" id="BSUL01000001">
    <property type="protein sequence ID" value="GMA28881.1"/>
    <property type="molecule type" value="Genomic_DNA"/>
</dbReference>
<dbReference type="Proteomes" id="UP001157160">
    <property type="component" value="Unassembled WGS sequence"/>
</dbReference>
<gene>
    <name evidence="1" type="ORF">GCM10025874_21340</name>
</gene>
<comment type="caution">
    <text evidence="1">The sequence shown here is derived from an EMBL/GenBank/DDBJ whole genome shotgun (WGS) entry which is preliminary data.</text>
</comment>
<evidence type="ECO:0000313" key="1">
    <source>
        <dbReference type="EMBL" id="GMA28881.1"/>
    </source>
</evidence>
<sequence>MTMDDDTTRTSTELIAVDDAASTLPTIEQASIQVARSAKFVTAYARAGHADQPLVIVTVEDDRGYQLARSTYATNIDPRRVCEHVLAHSRLERCSQYRPHPAYRETRVQALISARPSVKLSAYERLRQQGRAVA</sequence>
<organism evidence="1 2">
    <name type="scientific">Arenivirga flava</name>
    <dbReference type="NCBI Taxonomy" id="1930060"/>
    <lineage>
        <taxon>Bacteria</taxon>
        <taxon>Bacillati</taxon>
        <taxon>Actinomycetota</taxon>
        <taxon>Actinomycetes</taxon>
        <taxon>Micrococcales</taxon>
        <taxon>Microbacteriaceae</taxon>
        <taxon>Arenivirga</taxon>
    </lineage>
</organism>
<protein>
    <submittedName>
        <fullName evidence="1">Uncharacterized protein</fullName>
    </submittedName>
</protein>
<accession>A0AA37UQ21</accession>